<organism evidence="2 3">
    <name type="scientific">Candidatus Doudnabacteria bacterium CG10_big_fil_rev_8_21_14_0_10_41_10</name>
    <dbReference type="NCBI Taxonomy" id="1974551"/>
    <lineage>
        <taxon>Bacteria</taxon>
        <taxon>Candidatus Doudnaibacteriota</taxon>
    </lineage>
</organism>
<feature type="transmembrane region" description="Helical" evidence="1">
    <location>
        <begin position="101"/>
        <end position="118"/>
    </location>
</feature>
<gene>
    <name evidence="2" type="ORF">COT91_01970</name>
</gene>
<protein>
    <submittedName>
        <fullName evidence="2">Uncharacterized protein</fullName>
    </submittedName>
</protein>
<evidence type="ECO:0000313" key="3">
    <source>
        <dbReference type="Proteomes" id="UP000230557"/>
    </source>
</evidence>
<dbReference type="AlphaFoldDB" id="A0A2H0VG90"/>
<feature type="transmembrane region" description="Helical" evidence="1">
    <location>
        <begin position="278"/>
        <end position="296"/>
    </location>
</feature>
<feature type="transmembrane region" description="Helical" evidence="1">
    <location>
        <begin position="124"/>
        <end position="144"/>
    </location>
</feature>
<keyword evidence="1" id="KW-1133">Transmembrane helix</keyword>
<keyword evidence="1" id="KW-0812">Transmembrane</keyword>
<feature type="transmembrane region" description="Helical" evidence="1">
    <location>
        <begin position="189"/>
        <end position="207"/>
    </location>
</feature>
<evidence type="ECO:0000256" key="1">
    <source>
        <dbReference type="SAM" id="Phobius"/>
    </source>
</evidence>
<comment type="caution">
    <text evidence="2">The sequence shown here is derived from an EMBL/GenBank/DDBJ whole genome shotgun (WGS) entry which is preliminary data.</text>
</comment>
<accession>A0A2H0VG90</accession>
<dbReference type="EMBL" id="PFAJ01000027">
    <property type="protein sequence ID" value="PIR97320.1"/>
    <property type="molecule type" value="Genomic_DNA"/>
</dbReference>
<name>A0A2H0VG90_9BACT</name>
<sequence>MISSISLLIFLGFQALSYIIGLNETTTFLLVAVVLYLYMVFKLTFIFDLNLKKARAWEESVKHYKAFDTIPLRNTRIILRAIKLRFHYLTHWSNWRHFQNYLILPGFLYWSIIILFFLNPFDLIAKQIFVVVGTLLLTVILWHFKMVFITYGKASIILRYLLFASTILTSFLIFSGILGLKWYFGISDMNFITAIFASAFLLFYQSLFHRDKVNLKNLFFVLLGVALVALGGYFITLYWRVNFYSAGALLAGVAYTYWGIFLLHLTKRLTFRQVMEHAWVMAFVLLYVLATTNFSARIG</sequence>
<reference evidence="3" key="1">
    <citation type="submission" date="2017-09" db="EMBL/GenBank/DDBJ databases">
        <title>Depth-based differentiation of microbial function through sediment-hosted aquifers and enrichment of novel symbionts in the deep terrestrial subsurface.</title>
        <authorList>
            <person name="Probst A.J."/>
            <person name="Ladd B."/>
            <person name="Jarett J.K."/>
            <person name="Geller-Mcgrath D.E."/>
            <person name="Sieber C.M.K."/>
            <person name="Emerson J.B."/>
            <person name="Anantharaman K."/>
            <person name="Thomas B.C."/>
            <person name="Malmstrom R."/>
            <person name="Stieglmeier M."/>
            <person name="Klingl A."/>
            <person name="Woyke T."/>
            <person name="Ryan C.M."/>
            <person name="Banfield J.F."/>
        </authorList>
    </citation>
    <scope>NUCLEOTIDE SEQUENCE [LARGE SCALE GENOMIC DNA]</scope>
</reference>
<proteinExistence type="predicted"/>
<feature type="transmembrane region" description="Helical" evidence="1">
    <location>
        <begin position="245"/>
        <end position="266"/>
    </location>
</feature>
<feature type="transmembrane region" description="Helical" evidence="1">
    <location>
        <begin position="27"/>
        <end position="47"/>
    </location>
</feature>
<feature type="transmembrane region" description="Helical" evidence="1">
    <location>
        <begin position="219"/>
        <end position="239"/>
    </location>
</feature>
<feature type="transmembrane region" description="Helical" evidence="1">
    <location>
        <begin position="156"/>
        <end position="183"/>
    </location>
</feature>
<dbReference type="Proteomes" id="UP000230557">
    <property type="component" value="Unassembled WGS sequence"/>
</dbReference>
<keyword evidence="1" id="KW-0472">Membrane</keyword>
<evidence type="ECO:0000313" key="2">
    <source>
        <dbReference type="EMBL" id="PIR97320.1"/>
    </source>
</evidence>